<dbReference type="CDD" id="cd00131">
    <property type="entry name" value="PAX"/>
    <property type="match status" value="1"/>
</dbReference>
<reference evidence="14" key="1">
    <citation type="submission" date="2020-05" db="UniProtKB">
        <authorList>
            <consortium name="EnsemblMetazoa"/>
        </authorList>
    </citation>
    <scope>IDENTIFICATION</scope>
    <source>
        <strain evidence="14">USDA</strain>
    </source>
</reference>
<dbReference type="GO" id="GO:0048513">
    <property type="term" value="P:animal organ development"/>
    <property type="evidence" value="ECO:0007669"/>
    <property type="project" value="UniProtKB-ARBA"/>
</dbReference>
<feature type="domain" description="Homeobox" evidence="12">
    <location>
        <begin position="357"/>
        <end position="417"/>
    </location>
</feature>
<evidence type="ECO:0000313" key="14">
    <source>
        <dbReference type="EnsemblMetazoa" id="SCAU003317-PA"/>
    </source>
</evidence>
<dbReference type="GO" id="GO:0051240">
    <property type="term" value="P:positive regulation of multicellular organismal process"/>
    <property type="evidence" value="ECO:0007669"/>
    <property type="project" value="UniProtKB-ARBA"/>
</dbReference>
<evidence type="ECO:0000256" key="5">
    <source>
        <dbReference type="ARBA" id="ARBA00023015"/>
    </source>
</evidence>
<name>A0A1I8NYY5_STOCA</name>
<organism evidence="14 15">
    <name type="scientific">Stomoxys calcitrans</name>
    <name type="common">Stable fly</name>
    <name type="synonym">Conops calcitrans</name>
    <dbReference type="NCBI Taxonomy" id="35570"/>
    <lineage>
        <taxon>Eukaryota</taxon>
        <taxon>Metazoa</taxon>
        <taxon>Ecdysozoa</taxon>
        <taxon>Arthropoda</taxon>
        <taxon>Hexapoda</taxon>
        <taxon>Insecta</taxon>
        <taxon>Pterygota</taxon>
        <taxon>Neoptera</taxon>
        <taxon>Endopterygota</taxon>
        <taxon>Diptera</taxon>
        <taxon>Brachycera</taxon>
        <taxon>Muscomorpha</taxon>
        <taxon>Muscoidea</taxon>
        <taxon>Muscidae</taxon>
        <taxon>Stomoxys</taxon>
    </lineage>
</organism>
<keyword evidence="4" id="KW-0563">Paired box</keyword>
<dbReference type="STRING" id="35570.A0A1I8NYY5"/>
<keyword evidence="6 10" id="KW-0238">DNA-binding</keyword>
<evidence type="ECO:0000256" key="6">
    <source>
        <dbReference type="ARBA" id="ARBA00023125"/>
    </source>
</evidence>
<dbReference type="Pfam" id="PF00292">
    <property type="entry name" value="PAX"/>
    <property type="match status" value="1"/>
</dbReference>
<dbReference type="InterPro" id="IPR036388">
    <property type="entry name" value="WH-like_DNA-bd_sf"/>
</dbReference>
<evidence type="ECO:0000256" key="4">
    <source>
        <dbReference type="ARBA" id="ARBA00022724"/>
    </source>
</evidence>
<dbReference type="GO" id="GO:0000978">
    <property type="term" value="F:RNA polymerase II cis-regulatory region sequence-specific DNA binding"/>
    <property type="evidence" value="ECO:0007669"/>
    <property type="project" value="TreeGrafter"/>
</dbReference>
<dbReference type="InterPro" id="IPR017970">
    <property type="entry name" value="Homeobox_CS"/>
</dbReference>
<dbReference type="Pfam" id="PF00046">
    <property type="entry name" value="Homeodomain"/>
    <property type="match status" value="1"/>
</dbReference>
<dbReference type="CDD" id="cd00086">
    <property type="entry name" value="homeodomain"/>
    <property type="match status" value="1"/>
</dbReference>
<dbReference type="FunFam" id="1.10.10.60:FF:000679">
    <property type="entry name" value="Homeobox protein aristaless"/>
    <property type="match status" value="1"/>
</dbReference>
<evidence type="ECO:0000256" key="2">
    <source>
        <dbReference type="ARBA" id="ARBA00005733"/>
    </source>
</evidence>
<evidence type="ECO:0000256" key="11">
    <source>
        <dbReference type="RuleBase" id="RU000682"/>
    </source>
</evidence>
<dbReference type="Proteomes" id="UP000095300">
    <property type="component" value="Unassembled WGS sequence"/>
</dbReference>
<dbReference type="InterPro" id="IPR001356">
    <property type="entry name" value="HD"/>
</dbReference>
<dbReference type="AlphaFoldDB" id="A0A1I8NYY5"/>
<dbReference type="FunFam" id="1.10.10.10:FF:000069">
    <property type="entry name" value="Paired box protein Pax-6"/>
    <property type="match status" value="1"/>
</dbReference>
<keyword evidence="7 10" id="KW-0371">Homeobox</keyword>
<evidence type="ECO:0000259" key="13">
    <source>
        <dbReference type="PROSITE" id="PS51057"/>
    </source>
</evidence>
<dbReference type="GO" id="GO:0005634">
    <property type="term" value="C:nucleus"/>
    <property type="evidence" value="ECO:0007669"/>
    <property type="project" value="UniProtKB-SubCell"/>
</dbReference>
<dbReference type="PANTHER" id="PTHR45636">
    <property type="entry name" value="PAIRED BOX PROTEIN PAX-6-RELATED-RELATED"/>
    <property type="match status" value="1"/>
</dbReference>
<comment type="subcellular location">
    <subcellularLocation>
        <location evidence="1 10 11">Nucleus</location>
    </subcellularLocation>
</comment>
<dbReference type="GO" id="GO:0009791">
    <property type="term" value="P:post-embryonic development"/>
    <property type="evidence" value="ECO:0007669"/>
    <property type="project" value="UniProtKB-ARBA"/>
</dbReference>
<evidence type="ECO:0000256" key="3">
    <source>
        <dbReference type="ARBA" id="ARBA00022473"/>
    </source>
</evidence>
<dbReference type="InterPro" id="IPR001523">
    <property type="entry name" value="Paired_dom"/>
</dbReference>
<dbReference type="InterPro" id="IPR043182">
    <property type="entry name" value="PAIRED_DNA-bd_dom"/>
</dbReference>
<evidence type="ECO:0000256" key="8">
    <source>
        <dbReference type="ARBA" id="ARBA00023163"/>
    </source>
</evidence>
<evidence type="ECO:0000256" key="10">
    <source>
        <dbReference type="PROSITE-ProRule" id="PRU00108"/>
    </source>
</evidence>
<dbReference type="SMART" id="SM00389">
    <property type="entry name" value="HOX"/>
    <property type="match status" value="1"/>
</dbReference>
<dbReference type="Gene3D" id="1.10.10.60">
    <property type="entry name" value="Homeodomain-like"/>
    <property type="match status" value="1"/>
</dbReference>
<dbReference type="VEuPathDB" id="VectorBase:SCAU003317"/>
<dbReference type="SUPFAM" id="SSF46689">
    <property type="entry name" value="Homeodomain-like"/>
    <property type="match status" value="2"/>
</dbReference>
<keyword evidence="8" id="KW-0804">Transcription</keyword>
<evidence type="ECO:0008006" key="16">
    <source>
        <dbReference type="Google" id="ProtNLM"/>
    </source>
</evidence>
<dbReference type="PANTHER" id="PTHR45636:SF41">
    <property type="entry name" value="PAIRED BOX PROTEIN PAX-6-RELATED"/>
    <property type="match status" value="1"/>
</dbReference>
<proteinExistence type="inferred from homology"/>
<dbReference type="PROSITE" id="PS00027">
    <property type="entry name" value="HOMEOBOX_1"/>
    <property type="match status" value="1"/>
</dbReference>
<dbReference type="PRINTS" id="PR00027">
    <property type="entry name" value="PAIREDBOX"/>
</dbReference>
<keyword evidence="15" id="KW-1185">Reference proteome</keyword>
<dbReference type="SMART" id="SM00351">
    <property type="entry name" value="PAX"/>
    <property type="match status" value="1"/>
</dbReference>
<protein>
    <recommendedName>
        <fullName evidence="16">Paired box protein Pax-6</fullName>
    </recommendedName>
</protein>
<dbReference type="PROSITE" id="PS00034">
    <property type="entry name" value="PAIRED_1"/>
    <property type="match status" value="1"/>
</dbReference>
<keyword evidence="9 10" id="KW-0539">Nucleus</keyword>
<dbReference type="InterPro" id="IPR043565">
    <property type="entry name" value="PAX_fam"/>
</dbReference>
<sequence>MDYPHNYLLGQQQQDQARAMNDYNSMYGWHPKCHSGVNQLGGVFVGGRPLPDSTRQKIVELAHSGARPCDISRILQVSNGCVSKILGRYYETGSIRPRAIGGSKPRVATTEVVAKIAQYKSDCPSIFAWEIRDKLLQDGICTNDNIPSVSSINRVLRNIAAQKEQQQHGQGVSVSEDQCVLGITNTIPPSSVQTEAHLKSAADHKPESPLSSVISASATSHFDSVVVSNTNASVYSKLRLLSGHGMHHHNQPKHQHQAWPPKHYASSWYSNQINSKYNLIKYTAPSISNASPPLSVVPSEVTLKKGGISGEEREDENMKDESEFINKSNEGETKSVNIPYSNEGAGIEDEVRLKLKQKLQRNRTSFTTEQIESLEKEFECTHYPDVFARERLAVKIGLPEARIQVWFSNRRAKWRREEKLRNQPRMIDPGGGEALVISDITMSENNMKKPSSDLSSNTLSNTEKSSLMALRTSEMDMKKSYTDGKASDCIDSVEDESSSNVLKYKNISNIQLEDMPSGSENPSSGNISQICNESRGLNNNHCFLRTSEALNTIGQISSSNTQHSHDNLEYATPTRINLNNSFGSPMVTRYASMHHMPLSDIYSSPTSTAVSFSRHVITSSIGPPLFQQKEYVSPSIYCTVAPKLSISPTEKLQKAVCGPENSSVECSPSGNTYGGYAHVSGVSEGSTSHSTGVLSTDGFSSSLNASIDTVTSEPSSGTVPCSAYNTVSTASTHNFDVNINNSRSSSCPSAMNKQQQPFISSCFYSPWVSSPTSTAVSFSRHVITSSIGPPLFQQKEYVSPSIYCTVAPKLSISPTEKLQKAVCGPENSSVECSPSGNTYGGYAHVSGVSEGSTSHSTGVLSTDGFSSSLNASIDTVTSEPSSGTVPCSAYNTVSTASTHNFDVNINNSRSSSCPSAMNKQQQPFISSCFYSPWV</sequence>
<evidence type="ECO:0000256" key="9">
    <source>
        <dbReference type="ARBA" id="ARBA00023242"/>
    </source>
</evidence>
<keyword evidence="3" id="KW-0217">Developmental protein</keyword>
<accession>A0A1I8NYY5</accession>
<dbReference type="GO" id="GO:0000981">
    <property type="term" value="F:DNA-binding transcription factor activity, RNA polymerase II-specific"/>
    <property type="evidence" value="ECO:0007669"/>
    <property type="project" value="InterPro"/>
</dbReference>
<evidence type="ECO:0000313" key="15">
    <source>
        <dbReference type="Proteomes" id="UP000095300"/>
    </source>
</evidence>
<feature type="DNA-binding region" description="Homeobox" evidence="10">
    <location>
        <begin position="359"/>
        <end position="418"/>
    </location>
</feature>
<keyword evidence="5" id="KW-0805">Transcription regulation</keyword>
<dbReference type="EnsemblMetazoa" id="SCAU003317-RA">
    <property type="protein sequence ID" value="SCAU003317-PA"/>
    <property type="gene ID" value="SCAU003317"/>
</dbReference>
<evidence type="ECO:0000256" key="1">
    <source>
        <dbReference type="ARBA" id="ARBA00004123"/>
    </source>
</evidence>
<feature type="domain" description="Paired" evidence="13">
    <location>
        <begin position="33"/>
        <end position="159"/>
    </location>
</feature>
<dbReference type="Gene3D" id="1.10.10.10">
    <property type="entry name" value="Winged helix-like DNA-binding domain superfamily/Winged helix DNA-binding domain"/>
    <property type="match status" value="2"/>
</dbReference>
<comment type="similarity">
    <text evidence="2">Belongs to the paired homeobox family.</text>
</comment>
<dbReference type="PROSITE" id="PS51057">
    <property type="entry name" value="PAIRED_2"/>
    <property type="match status" value="1"/>
</dbReference>
<evidence type="ECO:0000259" key="12">
    <source>
        <dbReference type="PROSITE" id="PS50071"/>
    </source>
</evidence>
<evidence type="ECO:0000256" key="7">
    <source>
        <dbReference type="ARBA" id="ARBA00023155"/>
    </source>
</evidence>
<dbReference type="FunFam" id="1.10.10.10:FF:000003">
    <property type="entry name" value="Paired box protein Pax-6"/>
    <property type="match status" value="1"/>
</dbReference>
<dbReference type="PROSITE" id="PS50071">
    <property type="entry name" value="HOMEOBOX_2"/>
    <property type="match status" value="1"/>
</dbReference>
<dbReference type="InterPro" id="IPR009057">
    <property type="entry name" value="Homeodomain-like_sf"/>
</dbReference>